<evidence type="ECO:0000313" key="2">
    <source>
        <dbReference type="Proteomes" id="UP001234989"/>
    </source>
</evidence>
<dbReference type="AlphaFoldDB" id="A0AAF0UAB8"/>
<dbReference type="Proteomes" id="UP001234989">
    <property type="component" value="Chromosome 8"/>
</dbReference>
<dbReference type="Gene3D" id="3.30.70.270">
    <property type="match status" value="1"/>
</dbReference>
<gene>
    <name evidence="1" type="ORF">MTR67_035677</name>
</gene>
<dbReference type="SUPFAM" id="SSF56672">
    <property type="entry name" value="DNA/RNA polymerases"/>
    <property type="match status" value="1"/>
</dbReference>
<accession>A0AAF0UAB8</accession>
<name>A0AAF0UAB8_SOLVR</name>
<proteinExistence type="predicted"/>
<reference evidence="1" key="1">
    <citation type="submission" date="2023-08" db="EMBL/GenBank/DDBJ databases">
        <title>A de novo genome assembly of Solanum verrucosum Schlechtendal, a Mexican diploid species geographically isolated from the other diploid A-genome species in potato relatives.</title>
        <authorList>
            <person name="Hosaka K."/>
        </authorList>
    </citation>
    <scope>NUCLEOTIDE SEQUENCE</scope>
    <source>
        <tissue evidence="1">Young leaves</tissue>
    </source>
</reference>
<dbReference type="InterPro" id="IPR043502">
    <property type="entry name" value="DNA/RNA_pol_sf"/>
</dbReference>
<sequence>MASTQKKVTFIWSEACEKSFQELKDRLTSAPVLTLSKGNDLS</sequence>
<dbReference type="InterPro" id="IPR043128">
    <property type="entry name" value="Rev_trsase/Diguanyl_cyclase"/>
</dbReference>
<dbReference type="EMBL" id="CP133619">
    <property type="protein sequence ID" value="WMV42292.1"/>
    <property type="molecule type" value="Genomic_DNA"/>
</dbReference>
<keyword evidence="2" id="KW-1185">Reference proteome</keyword>
<evidence type="ECO:0000313" key="1">
    <source>
        <dbReference type="EMBL" id="WMV42292.1"/>
    </source>
</evidence>
<organism evidence="1 2">
    <name type="scientific">Solanum verrucosum</name>
    <dbReference type="NCBI Taxonomy" id="315347"/>
    <lineage>
        <taxon>Eukaryota</taxon>
        <taxon>Viridiplantae</taxon>
        <taxon>Streptophyta</taxon>
        <taxon>Embryophyta</taxon>
        <taxon>Tracheophyta</taxon>
        <taxon>Spermatophyta</taxon>
        <taxon>Magnoliopsida</taxon>
        <taxon>eudicotyledons</taxon>
        <taxon>Gunneridae</taxon>
        <taxon>Pentapetalae</taxon>
        <taxon>asterids</taxon>
        <taxon>lamiids</taxon>
        <taxon>Solanales</taxon>
        <taxon>Solanaceae</taxon>
        <taxon>Solanoideae</taxon>
        <taxon>Solaneae</taxon>
        <taxon>Solanum</taxon>
    </lineage>
</organism>
<protein>
    <submittedName>
        <fullName evidence="1">Uncharacterized protein</fullName>
    </submittedName>
</protein>